<name>A0A9P7HHA4_9HYPO</name>
<accession>A0A9P7HHA4</accession>
<dbReference type="EMBL" id="JADFTT010000637">
    <property type="protein sequence ID" value="KAG5759619.1"/>
    <property type="molecule type" value="Genomic_DNA"/>
</dbReference>
<feature type="chain" id="PRO_5040165230" evidence="2">
    <location>
        <begin position="20"/>
        <end position="102"/>
    </location>
</feature>
<dbReference type="OrthoDB" id="5055957at2759"/>
<dbReference type="AlphaFoldDB" id="A0A9P7HHA4"/>
<keyword evidence="4" id="KW-1185">Reference proteome</keyword>
<comment type="caution">
    <text evidence="3">The sequence shown here is derived from an EMBL/GenBank/DDBJ whole genome shotgun (WGS) entry which is preliminary data.</text>
</comment>
<dbReference type="Proteomes" id="UP000750502">
    <property type="component" value="Unassembled WGS sequence"/>
</dbReference>
<feature type="compositionally biased region" description="Basic and acidic residues" evidence="1">
    <location>
        <begin position="52"/>
        <end position="86"/>
    </location>
</feature>
<sequence length="102" mass="10975">MHCNCFLLGFAAFAATGLALPTVRPANTGKRVPAWYEGKGGNFDDGQLVSEELEKKKDDGSWHPGKHEGKGTGHDDGSWRPGKYEGDCTGDDDGKLNPVKNN</sequence>
<reference evidence="3" key="2">
    <citation type="submission" date="2020-10" db="EMBL/GenBank/DDBJ databases">
        <authorList>
            <person name="Peck L.D."/>
            <person name="Nowell R.W."/>
            <person name="Flood J."/>
            <person name="Ryan M.J."/>
            <person name="Barraclough T.G."/>
        </authorList>
    </citation>
    <scope>NUCLEOTIDE SEQUENCE</scope>
    <source>
        <strain evidence="3">IMI 127659i</strain>
    </source>
</reference>
<reference evidence="3" key="1">
    <citation type="journal article" date="2020" name="bioRxiv">
        <title>Historical genomics reveals the evolutionary mechanisms behind multiple outbreaks of the host-specific coffee wilt pathogen Fusarium xylarioides.</title>
        <authorList>
            <person name="Peck D."/>
            <person name="Nowell R.W."/>
            <person name="Flood J."/>
            <person name="Ryan M.J."/>
            <person name="Barraclough T.G."/>
        </authorList>
    </citation>
    <scope>NUCLEOTIDE SEQUENCE</scope>
    <source>
        <strain evidence="3">IMI 127659i</strain>
    </source>
</reference>
<feature type="signal peptide" evidence="2">
    <location>
        <begin position="1"/>
        <end position="19"/>
    </location>
</feature>
<gene>
    <name evidence="3" type="ORF">H9Q72_012249</name>
</gene>
<feature type="region of interest" description="Disordered" evidence="1">
    <location>
        <begin position="26"/>
        <end position="102"/>
    </location>
</feature>
<evidence type="ECO:0000256" key="2">
    <source>
        <dbReference type="SAM" id="SignalP"/>
    </source>
</evidence>
<evidence type="ECO:0000256" key="1">
    <source>
        <dbReference type="SAM" id="MobiDB-lite"/>
    </source>
</evidence>
<organism evidence="3 4">
    <name type="scientific">Fusarium xylarioides</name>
    <dbReference type="NCBI Taxonomy" id="221167"/>
    <lineage>
        <taxon>Eukaryota</taxon>
        <taxon>Fungi</taxon>
        <taxon>Dikarya</taxon>
        <taxon>Ascomycota</taxon>
        <taxon>Pezizomycotina</taxon>
        <taxon>Sordariomycetes</taxon>
        <taxon>Hypocreomycetidae</taxon>
        <taxon>Hypocreales</taxon>
        <taxon>Nectriaceae</taxon>
        <taxon>Fusarium</taxon>
        <taxon>Fusarium fujikuroi species complex</taxon>
    </lineage>
</organism>
<evidence type="ECO:0000313" key="4">
    <source>
        <dbReference type="Proteomes" id="UP000750502"/>
    </source>
</evidence>
<evidence type="ECO:0000313" key="3">
    <source>
        <dbReference type="EMBL" id="KAG5759619.1"/>
    </source>
</evidence>
<keyword evidence="2" id="KW-0732">Signal</keyword>
<proteinExistence type="predicted"/>
<protein>
    <submittedName>
        <fullName evidence="3">Uncharacterized protein</fullName>
    </submittedName>
</protein>